<dbReference type="SUPFAM" id="SSF47413">
    <property type="entry name" value="lambda repressor-like DNA-binding domains"/>
    <property type="match status" value="1"/>
</dbReference>
<feature type="binding site" evidence="15">
    <location>
        <position position="612"/>
    </location>
    <ligand>
        <name>K(+)</name>
        <dbReference type="ChEBI" id="CHEBI:29103"/>
    </ligand>
</feature>
<dbReference type="InterPro" id="IPR010982">
    <property type="entry name" value="Lambda_DNA-bd_dom_sf"/>
</dbReference>
<feature type="binding site" evidence="15">
    <location>
        <position position="576"/>
    </location>
    <ligand>
        <name>K(+)</name>
        <dbReference type="ChEBI" id="CHEBI:29103"/>
    </ligand>
</feature>
<dbReference type="CDD" id="cd06267">
    <property type="entry name" value="PBP1_LacI_sugar_binding-like"/>
    <property type="match status" value="1"/>
</dbReference>
<feature type="binding site" evidence="15">
    <location>
        <position position="518"/>
    </location>
    <ligand>
        <name>ATP</name>
        <dbReference type="ChEBI" id="CHEBI:30616"/>
    </ligand>
</feature>
<dbReference type="SMART" id="SM00354">
    <property type="entry name" value="HTH_LACI"/>
    <property type="match status" value="1"/>
</dbReference>
<dbReference type="GO" id="GO:0003677">
    <property type="term" value="F:DNA binding"/>
    <property type="evidence" value="ECO:0007669"/>
    <property type="project" value="UniProtKB-KW"/>
</dbReference>
<evidence type="ECO:0000256" key="2">
    <source>
        <dbReference type="ARBA" id="ARBA00012035"/>
    </source>
</evidence>
<sequence length="637" mass="68649">MNIKDIAKLAGVSAATVSKIINHKDAGISPETRERVQKLVKEYQYTPYAGVKAEQNSYTIALLSDFDSPAHEALMRGTERALSENGYSLLVLNLAGGSERELKSLQIASSRNLNGVIFFGSQSPCAASIEALRKLRLPVMLLGVGEKVPRFLQAGLDVAKAARLGVRQLAQQGHERIGCLLEGEGPFAQQMLNGYIYYGYEHKLRYDKKYVYRSFSGVENGKAGLEDLVRKGVTALFCQNEEIAAGVYQAAEIAGLSIPEDLSVACLTARMSLPFFHPALCAVRLPVQELGEYAARCLIEWIERGDKTGLQPFEAAAQLLPGGSVAAPKQSAKARQKIVVVGSMNMDVMIRVPDFPRPGETVLSPSVNLVPGGKGANQAAGVGKLGGNVWMIGKIGNDREGKLLYQSLYDNNVNMDGVTIDDARATGKAYITVTGAGESTIVVYPGANGKLSAVYLRQNVNLFDHAKYCLLPTENPPEVIDCAIRIARNRGVRVIMKPAAVDRLDSQLLSGLFLLVPNEKEIGLLCPGLDTIEEKAKHFLKRGVENVIITLGERGCVLCNQQETTHFKAANFHPVDTTGAADCFIGALAVSLSEGNGLHAAIRFATFAAGISITREGVQPALPDRAALSVYADEIYE</sequence>
<keyword evidence="8 15" id="KW-0067">ATP-binding</keyword>
<dbReference type="InterPro" id="IPR011877">
    <property type="entry name" value="Ribokinase"/>
</dbReference>
<feature type="domain" description="HTH lacI-type" evidence="16">
    <location>
        <begin position="1"/>
        <end position="47"/>
    </location>
</feature>
<evidence type="ECO:0000256" key="12">
    <source>
        <dbReference type="ARBA" id="ARBA00023125"/>
    </source>
</evidence>
<evidence type="ECO:0000256" key="10">
    <source>
        <dbReference type="ARBA" id="ARBA00022958"/>
    </source>
</evidence>
<dbReference type="Pfam" id="PF00356">
    <property type="entry name" value="LacI"/>
    <property type="match status" value="1"/>
</dbReference>
<dbReference type="InterPro" id="IPR029056">
    <property type="entry name" value="Ribokinase-like"/>
</dbReference>
<keyword evidence="18" id="KW-1185">Reference proteome</keyword>
<gene>
    <name evidence="15" type="primary">rbsK</name>
    <name evidence="17" type="ORF">EDD78_102148</name>
</gene>
<dbReference type="SUPFAM" id="SSF53613">
    <property type="entry name" value="Ribokinase-like"/>
    <property type="match status" value="1"/>
</dbReference>
<keyword evidence="15" id="KW-0963">Cytoplasm</keyword>
<dbReference type="PROSITE" id="PS50932">
    <property type="entry name" value="HTH_LACI_2"/>
    <property type="match status" value="1"/>
</dbReference>
<evidence type="ECO:0000256" key="15">
    <source>
        <dbReference type="HAMAP-Rule" id="MF_01987"/>
    </source>
</evidence>
<feature type="active site" description="Proton acceptor" evidence="15">
    <location>
        <position position="582"/>
    </location>
</feature>
<dbReference type="InterPro" id="IPR011611">
    <property type="entry name" value="PfkB_dom"/>
</dbReference>
<keyword evidence="14 15" id="KW-0119">Carbohydrate metabolism</keyword>
<evidence type="ECO:0000256" key="6">
    <source>
        <dbReference type="ARBA" id="ARBA00022741"/>
    </source>
</evidence>
<comment type="catalytic activity">
    <reaction evidence="15">
        <text>D-ribose + ATP = D-ribose 5-phosphate + ADP + H(+)</text>
        <dbReference type="Rhea" id="RHEA:13697"/>
        <dbReference type="ChEBI" id="CHEBI:15378"/>
        <dbReference type="ChEBI" id="CHEBI:30616"/>
        <dbReference type="ChEBI" id="CHEBI:47013"/>
        <dbReference type="ChEBI" id="CHEBI:78346"/>
        <dbReference type="ChEBI" id="CHEBI:456216"/>
        <dbReference type="EC" id="2.7.1.15"/>
    </reaction>
</comment>
<feature type="binding site" evidence="15">
    <location>
        <begin position="373"/>
        <end position="377"/>
    </location>
    <ligand>
        <name>substrate</name>
    </ligand>
</feature>
<feature type="binding site" evidence="15">
    <location>
        <position position="617"/>
    </location>
    <ligand>
        <name>K(+)</name>
        <dbReference type="ChEBI" id="CHEBI:29103"/>
    </ligand>
</feature>
<dbReference type="CDD" id="cd01392">
    <property type="entry name" value="HTH_LacI"/>
    <property type="match status" value="1"/>
</dbReference>
<comment type="caution">
    <text evidence="17">The sequence shown here is derived from an EMBL/GenBank/DDBJ whole genome shotgun (WGS) entry which is preliminary data.</text>
</comment>
<dbReference type="GO" id="GO:0005829">
    <property type="term" value="C:cytosol"/>
    <property type="evidence" value="ECO:0007669"/>
    <property type="project" value="TreeGrafter"/>
</dbReference>
<dbReference type="Gene3D" id="1.10.260.40">
    <property type="entry name" value="lambda repressor-like DNA-binding domains"/>
    <property type="match status" value="1"/>
</dbReference>
<dbReference type="PANTHER" id="PTHR10584">
    <property type="entry name" value="SUGAR KINASE"/>
    <property type="match status" value="1"/>
</dbReference>
<accession>A0A9X8UKF1</accession>
<feature type="binding site" evidence="15">
    <location>
        <position position="615"/>
    </location>
    <ligand>
        <name>K(+)</name>
        <dbReference type="ChEBI" id="CHEBI:29103"/>
    </ligand>
</feature>
<evidence type="ECO:0000256" key="14">
    <source>
        <dbReference type="ARBA" id="ARBA00023277"/>
    </source>
</evidence>
<comment type="cofactor">
    <cofactor evidence="15">
        <name>Mg(2+)</name>
        <dbReference type="ChEBI" id="CHEBI:18420"/>
    </cofactor>
    <text evidence="15">Requires a divalent cation, most likely magnesium in vivo, as an electrophilic catalyst to aid phosphoryl group transfer. It is the chelate of the metal and the nucleotide that is the actual substrate.</text>
</comment>
<feature type="binding site" evidence="15">
    <location>
        <position position="582"/>
    </location>
    <ligand>
        <name>substrate</name>
    </ligand>
</feature>
<comment type="activity regulation">
    <text evidence="15">Activated by a monovalent cation that binds near, but not in, the active site. The most likely occupant of the site in vivo is potassium. Ion binding induces a conformational change that may alter substrate affinity.</text>
</comment>
<keyword evidence="13" id="KW-0804">Transcription</keyword>
<dbReference type="InterPro" id="IPR000843">
    <property type="entry name" value="HTH_LacI"/>
</dbReference>
<dbReference type="RefSeq" id="WP_132083954.1">
    <property type="nucleotide sequence ID" value="NZ_SLUK01000002.1"/>
</dbReference>
<dbReference type="Gene3D" id="3.40.1190.20">
    <property type="match status" value="1"/>
</dbReference>
<evidence type="ECO:0000313" key="17">
    <source>
        <dbReference type="EMBL" id="TCL44528.1"/>
    </source>
</evidence>
<dbReference type="EC" id="2.7.1.15" evidence="2 15"/>
<evidence type="ECO:0000256" key="1">
    <source>
        <dbReference type="ARBA" id="ARBA00005380"/>
    </source>
</evidence>
<dbReference type="Pfam" id="PF13377">
    <property type="entry name" value="Peripla_BP_3"/>
    <property type="match status" value="1"/>
</dbReference>
<dbReference type="Pfam" id="PF00294">
    <property type="entry name" value="PfkB"/>
    <property type="match status" value="1"/>
</dbReference>
<evidence type="ECO:0000313" key="18">
    <source>
        <dbReference type="Proteomes" id="UP000294682"/>
    </source>
</evidence>
<evidence type="ECO:0000256" key="8">
    <source>
        <dbReference type="ARBA" id="ARBA00022840"/>
    </source>
</evidence>
<evidence type="ECO:0000256" key="9">
    <source>
        <dbReference type="ARBA" id="ARBA00022842"/>
    </source>
</evidence>
<name>A0A9X8UKF1_9FIRM</name>
<evidence type="ECO:0000256" key="13">
    <source>
        <dbReference type="ARBA" id="ARBA00023163"/>
    </source>
</evidence>
<dbReference type="GO" id="GO:0046872">
    <property type="term" value="F:metal ion binding"/>
    <property type="evidence" value="ECO:0007669"/>
    <property type="project" value="UniProtKB-KW"/>
</dbReference>
<dbReference type="InterPro" id="IPR028082">
    <property type="entry name" value="Peripla_BP_I"/>
</dbReference>
<dbReference type="PANTHER" id="PTHR10584:SF166">
    <property type="entry name" value="RIBOKINASE"/>
    <property type="match status" value="1"/>
</dbReference>
<dbReference type="Proteomes" id="UP000294682">
    <property type="component" value="Unassembled WGS sequence"/>
</dbReference>
<dbReference type="CDD" id="cd01174">
    <property type="entry name" value="ribokinase"/>
    <property type="match status" value="1"/>
</dbReference>
<keyword evidence="6 15" id="KW-0547">Nucleotide-binding</keyword>
<evidence type="ECO:0000256" key="11">
    <source>
        <dbReference type="ARBA" id="ARBA00023015"/>
    </source>
</evidence>
<dbReference type="InterPro" id="IPR002139">
    <property type="entry name" value="Ribo/fructo_kinase"/>
</dbReference>
<dbReference type="PROSITE" id="PS00583">
    <property type="entry name" value="PFKB_KINASES_1"/>
    <property type="match status" value="1"/>
</dbReference>
<dbReference type="AlphaFoldDB" id="A0A9X8UKF1"/>
<dbReference type="GO" id="GO:0006355">
    <property type="term" value="P:regulation of DNA-templated transcription"/>
    <property type="evidence" value="ECO:0007669"/>
    <property type="project" value="InterPro"/>
</dbReference>
<dbReference type="EMBL" id="SLUK01000002">
    <property type="protein sequence ID" value="TCL44528.1"/>
    <property type="molecule type" value="Genomic_DNA"/>
</dbReference>
<keyword evidence="11" id="KW-0805">Transcription regulation</keyword>
<evidence type="ECO:0000259" key="16">
    <source>
        <dbReference type="PROSITE" id="PS50932"/>
    </source>
</evidence>
<comment type="caution">
    <text evidence="15">Lacks conserved residue(s) required for the propagation of feature annotation.</text>
</comment>
<dbReference type="GO" id="GO:0019303">
    <property type="term" value="P:D-ribose catabolic process"/>
    <property type="evidence" value="ECO:0007669"/>
    <property type="project" value="UniProtKB-UniRule"/>
</dbReference>
<comment type="similarity">
    <text evidence="1">Belongs to the carbohydrate kinase pfkB family.</text>
</comment>
<keyword evidence="7 15" id="KW-0418">Kinase</keyword>
<evidence type="ECO:0000256" key="7">
    <source>
        <dbReference type="ARBA" id="ARBA00022777"/>
    </source>
</evidence>
<feature type="binding site" evidence="15">
    <location>
        <position position="578"/>
    </location>
    <ligand>
        <name>K(+)</name>
        <dbReference type="ChEBI" id="CHEBI:29103"/>
    </ligand>
</feature>
<evidence type="ECO:0000256" key="4">
    <source>
        <dbReference type="ARBA" id="ARBA00022679"/>
    </source>
</evidence>
<comment type="pathway">
    <text evidence="15">Carbohydrate metabolism; D-ribose degradation; D-ribose 5-phosphate from beta-D-ribopyranose: step 2/2.</text>
</comment>
<dbReference type="PRINTS" id="PR00990">
    <property type="entry name" value="RIBOKINASE"/>
</dbReference>
<dbReference type="HAMAP" id="MF_01987">
    <property type="entry name" value="Ribokinase"/>
    <property type="match status" value="1"/>
</dbReference>
<dbReference type="InterPro" id="IPR002173">
    <property type="entry name" value="Carboh/pur_kinase_PfkB_CS"/>
</dbReference>
<protein>
    <recommendedName>
        <fullName evidence="3 15">Ribokinase</fullName>
        <shortName evidence="15">RK</shortName>
        <ecNumber evidence="2 15">2.7.1.15</ecNumber>
    </recommendedName>
</protein>
<dbReference type="GO" id="GO:0004747">
    <property type="term" value="F:ribokinase activity"/>
    <property type="evidence" value="ECO:0007669"/>
    <property type="project" value="UniProtKB-UniRule"/>
</dbReference>
<reference evidence="17 18" key="1">
    <citation type="submission" date="2019-03" db="EMBL/GenBank/DDBJ databases">
        <title>Genomic Encyclopedia of Type Strains, Phase IV (KMG-IV): sequencing the most valuable type-strain genomes for metagenomic binning, comparative biology and taxonomic classification.</title>
        <authorList>
            <person name="Goeker M."/>
        </authorList>
    </citation>
    <scope>NUCLEOTIDE SEQUENCE [LARGE SCALE GENOMIC DNA]</scope>
    <source>
        <strain evidence="17 18">DSM 100433</strain>
    </source>
</reference>
<dbReference type="GO" id="GO:0005524">
    <property type="term" value="F:ATP binding"/>
    <property type="evidence" value="ECO:0007669"/>
    <property type="project" value="UniProtKB-UniRule"/>
</dbReference>
<comment type="subcellular location">
    <subcellularLocation>
        <location evidence="15">Cytoplasm</location>
    </subcellularLocation>
</comment>
<evidence type="ECO:0000256" key="3">
    <source>
        <dbReference type="ARBA" id="ARBA00016943"/>
    </source>
</evidence>
<keyword evidence="10 15" id="KW-0630">Potassium</keyword>
<keyword evidence="5 15" id="KW-0479">Metal-binding</keyword>
<dbReference type="InterPro" id="IPR046335">
    <property type="entry name" value="LacI/GalR-like_sensor"/>
</dbReference>
<organism evidence="17 18">
    <name type="scientific">Harryflintia acetispora</name>
    <dbReference type="NCBI Taxonomy" id="1849041"/>
    <lineage>
        <taxon>Bacteria</taxon>
        <taxon>Bacillati</taxon>
        <taxon>Bacillota</taxon>
        <taxon>Clostridia</taxon>
        <taxon>Eubacteriales</taxon>
        <taxon>Oscillospiraceae</taxon>
        <taxon>Harryflintia</taxon>
    </lineage>
</organism>
<feature type="binding site" evidence="15">
    <location>
        <position position="474"/>
    </location>
    <ligand>
        <name>substrate</name>
    </ligand>
</feature>
<dbReference type="SUPFAM" id="SSF53822">
    <property type="entry name" value="Periplasmic binding protein-like I"/>
    <property type="match status" value="1"/>
</dbReference>
<evidence type="ECO:0000256" key="5">
    <source>
        <dbReference type="ARBA" id="ARBA00022723"/>
    </source>
</evidence>
<dbReference type="Gene3D" id="3.40.50.2300">
    <property type="match status" value="2"/>
</dbReference>
<keyword evidence="9 15" id="KW-0460">Magnesium</keyword>
<dbReference type="PRINTS" id="PR00036">
    <property type="entry name" value="HTHLACI"/>
</dbReference>
<comment type="function">
    <text evidence="15">Catalyzes the phosphorylation of ribose at O-5 in a reaction requiring ATP and magnesium. The resulting D-ribose-5-phosphate can then be used either for sythesis of nucleotides, histidine, and tryptophan, or as a component of the pentose phosphate pathway.</text>
</comment>
<comment type="subunit">
    <text evidence="15">Homodimer.</text>
</comment>
<keyword evidence="4 15" id="KW-0808">Transferase</keyword>
<proteinExistence type="inferred from homology"/>
<dbReference type="PROSITE" id="PS00356">
    <property type="entry name" value="HTH_LACI_1"/>
    <property type="match status" value="1"/>
</dbReference>
<feature type="binding site" evidence="15">
    <location>
        <begin position="550"/>
        <end position="555"/>
    </location>
    <ligand>
        <name>ATP</name>
        <dbReference type="ChEBI" id="CHEBI:30616"/>
    </ligand>
</feature>
<keyword evidence="12" id="KW-0238">DNA-binding</keyword>
<feature type="binding site" evidence="15">
    <location>
        <begin position="345"/>
        <end position="347"/>
    </location>
    <ligand>
        <name>substrate</name>
    </ligand>
</feature>
<comment type="similarity">
    <text evidence="15">Belongs to the carbohydrate kinase PfkB family. Ribokinase subfamily.</text>
</comment>